<proteinExistence type="inferred from homology"/>
<dbReference type="InterPro" id="IPR014729">
    <property type="entry name" value="Rossmann-like_a/b/a_fold"/>
</dbReference>
<feature type="domain" description="UspA" evidence="2">
    <location>
        <begin position="18"/>
        <end position="150"/>
    </location>
</feature>
<accession>A0ABS7RQB3</accession>
<dbReference type="SUPFAM" id="SSF52402">
    <property type="entry name" value="Adenine nucleotide alpha hydrolases-like"/>
    <property type="match status" value="2"/>
</dbReference>
<dbReference type="PRINTS" id="PR01438">
    <property type="entry name" value="UNVRSLSTRESS"/>
</dbReference>
<evidence type="ECO:0000259" key="2">
    <source>
        <dbReference type="Pfam" id="PF00582"/>
    </source>
</evidence>
<dbReference type="Pfam" id="PF00582">
    <property type="entry name" value="Usp"/>
    <property type="match status" value="2"/>
</dbReference>
<comment type="similarity">
    <text evidence="1">Belongs to the universal stress protein A family.</text>
</comment>
<comment type="caution">
    <text evidence="3">The sequence shown here is derived from an EMBL/GenBank/DDBJ whole genome shotgun (WGS) entry which is preliminary data.</text>
</comment>
<gene>
    <name evidence="3" type="ORF">K1X13_14815</name>
</gene>
<dbReference type="InterPro" id="IPR006016">
    <property type="entry name" value="UspA"/>
</dbReference>
<reference evidence="3 4" key="1">
    <citation type="submission" date="2021-08" db="EMBL/GenBank/DDBJ databases">
        <title>Nocardioides bacterium WL0053 sp. nov., isolated from the sediment.</title>
        <authorList>
            <person name="Wang L."/>
            <person name="Zhang D."/>
            <person name="Zhang A."/>
        </authorList>
    </citation>
    <scope>NUCLEOTIDE SEQUENCE [LARGE SCALE GENOMIC DNA]</scope>
    <source>
        <strain evidence="3 4">WL0053</strain>
    </source>
</reference>
<dbReference type="Proteomes" id="UP000754710">
    <property type="component" value="Unassembled WGS sequence"/>
</dbReference>
<sequence length="306" mass="33191">MTLEESTTATGEWADTHKPIVVAVDGSERNRAAVLWAAHEAADTGCVLTLVTAVEDHVVATPHFSVRSQDQEALDMLADVRHEVHHVVAEHQVRSEVVAGSPVDVLLDRAREARLLVVGKRGLGTFTRIIVGSTSIALAGRAHVPVAIVPDKWHPEEHRGAPIVLGIDPYKVDQPPVDLAFRRAARLGVPLVLVHGWETPTVYSWDAAAVAGVTSEWEQQAREEFERLAGTWHARFPDVDLRVVHRNQHPAMAVLDAAEDAQLVVLGRHTDSKLGGFTFGSVARAVLHYSECPVVVAPADKAGHHA</sequence>
<evidence type="ECO:0000256" key="1">
    <source>
        <dbReference type="ARBA" id="ARBA00008791"/>
    </source>
</evidence>
<dbReference type="Gene3D" id="3.40.50.620">
    <property type="entry name" value="HUPs"/>
    <property type="match status" value="2"/>
</dbReference>
<evidence type="ECO:0000313" key="4">
    <source>
        <dbReference type="Proteomes" id="UP000754710"/>
    </source>
</evidence>
<dbReference type="InterPro" id="IPR006015">
    <property type="entry name" value="Universal_stress_UspA"/>
</dbReference>
<evidence type="ECO:0000313" key="3">
    <source>
        <dbReference type="EMBL" id="MBY9076105.1"/>
    </source>
</evidence>
<feature type="domain" description="UspA" evidence="2">
    <location>
        <begin position="163"/>
        <end position="297"/>
    </location>
</feature>
<dbReference type="RefSeq" id="WP_221025789.1">
    <property type="nucleotide sequence ID" value="NZ_JAIEZQ010000002.1"/>
</dbReference>
<keyword evidence="4" id="KW-1185">Reference proteome</keyword>
<dbReference type="PANTHER" id="PTHR46268:SF6">
    <property type="entry name" value="UNIVERSAL STRESS PROTEIN UP12"/>
    <property type="match status" value="1"/>
</dbReference>
<name>A0ABS7RQB3_9ACTN</name>
<dbReference type="EMBL" id="JAIEZQ010000002">
    <property type="protein sequence ID" value="MBY9076105.1"/>
    <property type="molecule type" value="Genomic_DNA"/>
</dbReference>
<dbReference type="PANTHER" id="PTHR46268">
    <property type="entry name" value="STRESS RESPONSE PROTEIN NHAX"/>
    <property type="match status" value="1"/>
</dbReference>
<protein>
    <submittedName>
        <fullName evidence="3">Universal stress protein</fullName>
    </submittedName>
</protein>
<organism evidence="3 4">
    <name type="scientific">Nocardioides jiangsuensis</name>
    <dbReference type="NCBI Taxonomy" id="2866161"/>
    <lineage>
        <taxon>Bacteria</taxon>
        <taxon>Bacillati</taxon>
        <taxon>Actinomycetota</taxon>
        <taxon>Actinomycetes</taxon>
        <taxon>Propionibacteriales</taxon>
        <taxon>Nocardioidaceae</taxon>
        <taxon>Nocardioides</taxon>
    </lineage>
</organism>